<keyword evidence="10" id="KW-0862">Zinc</keyword>
<dbReference type="PANTHER" id="PTHR32523:SF8">
    <property type="entry name" value="DOLICHOL KINASE"/>
    <property type="match status" value="1"/>
</dbReference>
<sequence length="1017" mass="103436">MASAARSAAAILPRLLAANERLLAGRLLDADDEEALATSFFGLATLNDAQLLLANNKFCVALLRLLGTALRHVDKELVGLNAPDGAARHGGGHTRVGVHTTMLAYKLLHPLSRSPSPPSLDWAFRLLRTQTLQCYARQLAAAVEAIRSPDVSDVSLGHCGVTIDGAAALTVVLVEAASLWSSTNKAVEANAGAAGTEEGRQAQPAQHNRQHLPLRQQQQQRQEQQQRQQLQRARAFALELLAALLDSGVLEHAARAALHLHLAAVARGMPMQAAVQGPLSRALEDVMDLCHKLTIWSISAEGADDLPVANSLRALLSGRCTRHLVLSLGLAALCAADGGPSYGLPPELLLRLPIFGSESGNEDIRHRHGVQELQGDVLCTLMCMLSAVGHEPRPPPPPGKRSALTLLLRVGRQAVTSGSVWTETAEGIRTALSSSAAAAEQRLAGHNATPAAGLNGGSGRSGCEGSGGGGGDPSGSTGGGSSSGARESRGQGGSSGGGRAATGGQAASVPLRLVLPLTSVTSSAVMALPADALLPPSPPPAVAAALAGGLLPCLEHHLRRAGEAPEQHAARFTNTLLSRKKLTWLILAPLMAYGDPRQAAALLATARKLLCARVKPHLLMALGTGGPLCGENAAGCRLGASLLAWMHSVLGHAAGSGVWGTPGANGGADELAAAGAGAPLRQLPGMVSYAVCEWLPLMSALVREAAPAPPGATGPAVDAVCSCTDSLLCWVPVLVRWALSRGGQPGTAAAAGARDVGGGPAGGWRRLLLGDVCAVPLLGAIVGLLPLLLSRVRDSRSAEEVCLRLAEGCCCVAAAFPQEVRRAALEAAAADRSAAVMGRGAAAPRSGGPRGGDDGVGRDGGAVAGLGSGAAPGALSGGWRPSVLLALAARLRAAQGGRKAAAAMEDLAGRLARWCAADSARGGGEGESAGVIPSLVRLRPVESARGLLPAPAEARSLLRTCAHPACANLAGGSEAELPLQACGGCGAAWYCSRECQAGHWRAGHREACVRRAHGGGG</sequence>
<dbReference type="Proteomes" id="UP000236333">
    <property type="component" value="Unassembled WGS sequence"/>
</dbReference>
<dbReference type="OrthoDB" id="544200at2759"/>
<evidence type="ECO:0000256" key="4">
    <source>
        <dbReference type="ARBA" id="ARBA00022640"/>
    </source>
</evidence>
<keyword evidence="4" id="KW-0934">Plastid</keyword>
<evidence type="ECO:0000256" key="14">
    <source>
        <dbReference type="ARBA" id="ARBA00024015"/>
    </source>
</evidence>
<keyword evidence="7" id="KW-0479">Metal-binding</keyword>
<comment type="caution">
    <text evidence="20">The sequence shown here is derived from an EMBL/GenBank/DDBJ whole genome shotgun (WGS) entry which is preliminary data.</text>
</comment>
<evidence type="ECO:0000256" key="8">
    <source>
        <dbReference type="ARBA" id="ARBA00022771"/>
    </source>
</evidence>
<keyword evidence="6" id="KW-0812">Transmembrane</keyword>
<organism evidence="20 21">
    <name type="scientific">Tetrabaena socialis</name>
    <dbReference type="NCBI Taxonomy" id="47790"/>
    <lineage>
        <taxon>Eukaryota</taxon>
        <taxon>Viridiplantae</taxon>
        <taxon>Chlorophyta</taxon>
        <taxon>core chlorophytes</taxon>
        <taxon>Chlorophyceae</taxon>
        <taxon>CS clade</taxon>
        <taxon>Chlamydomonadales</taxon>
        <taxon>Tetrabaenaceae</taxon>
        <taxon>Tetrabaena</taxon>
    </lineage>
</organism>
<protein>
    <recommendedName>
        <fullName evidence="15">phytol kinase</fullName>
        <ecNumber evidence="15">2.7.1.182</ecNumber>
    </recommendedName>
</protein>
<evidence type="ECO:0000256" key="7">
    <source>
        <dbReference type="ARBA" id="ARBA00022723"/>
    </source>
</evidence>
<evidence type="ECO:0000256" key="18">
    <source>
        <dbReference type="SAM" id="MobiDB-lite"/>
    </source>
</evidence>
<feature type="region of interest" description="Disordered" evidence="18">
    <location>
        <begin position="838"/>
        <end position="859"/>
    </location>
</feature>
<dbReference type="PROSITE" id="PS50865">
    <property type="entry name" value="ZF_MYND_2"/>
    <property type="match status" value="1"/>
</dbReference>
<comment type="subcellular location">
    <subcellularLocation>
        <location evidence="1">Plastid</location>
        <location evidence="1">Chloroplast membrane</location>
        <topology evidence="1">Multi-pass membrane protein</topology>
    </subcellularLocation>
</comment>
<evidence type="ECO:0000256" key="12">
    <source>
        <dbReference type="ARBA" id="ARBA00022989"/>
    </source>
</evidence>
<feature type="compositionally biased region" description="Gly residues" evidence="18">
    <location>
        <begin position="490"/>
        <end position="501"/>
    </location>
</feature>
<evidence type="ECO:0000256" key="10">
    <source>
        <dbReference type="ARBA" id="ARBA00022833"/>
    </source>
</evidence>
<evidence type="ECO:0000256" key="11">
    <source>
        <dbReference type="ARBA" id="ARBA00022946"/>
    </source>
</evidence>
<feature type="compositionally biased region" description="Low complexity" evidence="18">
    <location>
        <begin position="214"/>
        <end position="227"/>
    </location>
</feature>
<dbReference type="PANTHER" id="PTHR32523">
    <property type="entry name" value="PHYTOL KINASE 1, CHLOROPLASTIC"/>
    <property type="match status" value="1"/>
</dbReference>
<comment type="pathway">
    <text evidence="14">Cofactor biosynthesis; tocopherol biosynthesis.</text>
</comment>
<evidence type="ECO:0000313" key="21">
    <source>
        <dbReference type="Proteomes" id="UP000236333"/>
    </source>
</evidence>
<feature type="domain" description="MYND-type" evidence="19">
    <location>
        <begin position="966"/>
        <end position="1008"/>
    </location>
</feature>
<keyword evidence="8 17" id="KW-0863">Zinc-finger</keyword>
<dbReference type="SUPFAM" id="SSF144232">
    <property type="entry name" value="HIT/MYND zinc finger-like"/>
    <property type="match status" value="1"/>
</dbReference>
<dbReference type="EC" id="2.7.1.182" evidence="15"/>
<comment type="similarity">
    <text evidence="2">Belongs to the polyprenol kinase family.</text>
</comment>
<dbReference type="Pfam" id="PF01753">
    <property type="entry name" value="zf-MYND"/>
    <property type="match status" value="1"/>
</dbReference>
<keyword evidence="5" id="KW-0808">Transferase</keyword>
<keyword evidence="12" id="KW-1133">Transmembrane helix</keyword>
<dbReference type="AlphaFoldDB" id="A0A2J7ZRC8"/>
<dbReference type="GO" id="GO:0010276">
    <property type="term" value="F:phytol kinase activity"/>
    <property type="evidence" value="ECO:0007669"/>
    <property type="project" value="UniProtKB-EC"/>
</dbReference>
<feature type="region of interest" description="Disordered" evidence="18">
    <location>
        <begin position="448"/>
        <end position="505"/>
    </location>
</feature>
<feature type="region of interest" description="Disordered" evidence="18">
    <location>
        <begin position="190"/>
        <end position="227"/>
    </location>
</feature>
<keyword evidence="13" id="KW-0472">Membrane</keyword>
<gene>
    <name evidence="20" type="ORF">TSOC_011154</name>
</gene>
<name>A0A2J7ZRC8_9CHLO</name>
<evidence type="ECO:0000256" key="9">
    <source>
        <dbReference type="ARBA" id="ARBA00022777"/>
    </source>
</evidence>
<keyword evidence="21" id="KW-1185">Reference proteome</keyword>
<dbReference type="GO" id="GO:0008270">
    <property type="term" value="F:zinc ion binding"/>
    <property type="evidence" value="ECO:0007669"/>
    <property type="project" value="UniProtKB-KW"/>
</dbReference>
<keyword evidence="11" id="KW-0809">Transit peptide</keyword>
<evidence type="ECO:0000256" key="15">
    <source>
        <dbReference type="ARBA" id="ARBA00039024"/>
    </source>
</evidence>
<evidence type="ECO:0000259" key="19">
    <source>
        <dbReference type="PROSITE" id="PS50865"/>
    </source>
</evidence>
<dbReference type="GO" id="GO:0016020">
    <property type="term" value="C:membrane"/>
    <property type="evidence" value="ECO:0007669"/>
    <property type="project" value="UniProtKB-SubCell"/>
</dbReference>
<evidence type="ECO:0000313" key="20">
    <source>
        <dbReference type="EMBL" id="PNH02831.1"/>
    </source>
</evidence>
<comment type="catalytic activity">
    <reaction evidence="16">
        <text>phytol + CTP = phytyl phosphate + CDP + H(+)</text>
        <dbReference type="Rhea" id="RHEA:38055"/>
        <dbReference type="ChEBI" id="CHEBI:15378"/>
        <dbReference type="ChEBI" id="CHEBI:17327"/>
        <dbReference type="ChEBI" id="CHEBI:37563"/>
        <dbReference type="ChEBI" id="CHEBI:58069"/>
        <dbReference type="ChEBI" id="CHEBI:75483"/>
        <dbReference type="EC" id="2.7.1.182"/>
    </reaction>
</comment>
<evidence type="ECO:0000256" key="6">
    <source>
        <dbReference type="ARBA" id="ARBA00022692"/>
    </source>
</evidence>
<evidence type="ECO:0000256" key="3">
    <source>
        <dbReference type="ARBA" id="ARBA00022528"/>
    </source>
</evidence>
<dbReference type="InterPro" id="IPR002893">
    <property type="entry name" value="Znf_MYND"/>
</dbReference>
<dbReference type="GO" id="GO:0009507">
    <property type="term" value="C:chloroplast"/>
    <property type="evidence" value="ECO:0007669"/>
    <property type="project" value="UniProtKB-SubCell"/>
</dbReference>
<keyword evidence="9" id="KW-0418">Kinase</keyword>
<evidence type="ECO:0000256" key="16">
    <source>
        <dbReference type="ARBA" id="ARBA00048889"/>
    </source>
</evidence>
<feature type="compositionally biased region" description="Gly residues" evidence="18">
    <location>
        <begin position="454"/>
        <end position="482"/>
    </location>
</feature>
<proteinExistence type="inferred from homology"/>
<evidence type="ECO:0000256" key="2">
    <source>
        <dbReference type="ARBA" id="ARBA00010794"/>
    </source>
</evidence>
<evidence type="ECO:0000256" key="17">
    <source>
        <dbReference type="PROSITE-ProRule" id="PRU00134"/>
    </source>
</evidence>
<accession>A0A2J7ZRC8</accession>
<feature type="compositionally biased region" description="Low complexity" evidence="18">
    <location>
        <begin position="838"/>
        <end position="847"/>
    </location>
</feature>
<evidence type="ECO:0000256" key="5">
    <source>
        <dbReference type="ARBA" id="ARBA00022679"/>
    </source>
</evidence>
<reference evidence="20 21" key="1">
    <citation type="journal article" date="2017" name="Mol. Biol. Evol.">
        <title>The 4-celled Tetrabaena socialis nuclear genome reveals the essential components for genetic control of cell number at the origin of multicellularity in the volvocine lineage.</title>
        <authorList>
            <person name="Featherston J."/>
            <person name="Arakaki Y."/>
            <person name="Hanschen E.R."/>
            <person name="Ferris P.J."/>
            <person name="Michod R.E."/>
            <person name="Olson B.J.S.C."/>
            <person name="Nozaki H."/>
            <person name="Durand P.M."/>
        </authorList>
    </citation>
    <scope>NUCLEOTIDE SEQUENCE [LARGE SCALE GENOMIC DNA]</scope>
    <source>
        <strain evidence="20 21">NIES-571</strain>
    </source>
</reference>
<dbReference type="InterPro" id="IPR039606">
    <property type="entry name" value="Phytol/farnesol_kinase"/>
</dbReference>
<keyword evidence="3" id="KW-0150">Chloroplast</keyword>
<dbReference type="Gene3D" id="6.10.140.2220">
    <property type="match status" value="1"/>
</dbReference>
<evidence type="ECO:0000256" key="1">
    <source>
        <dbReference type="ARBA" id="ARBA00004508"/>
    </source>
</evidence>
<dbReference type="EMBL" id="PGGS01000590">
    <property type="protein sequence ID" value="PNH02831.1"/>
    <property type="molecule type" value="Genomic_DNA"/>
</dbReference>
<evidence type="ECO:0000256" key="13">
    <source>
        <dbReference type="ARBA" id="ARBA00023136"/>
    </source>
</evidence>